<dbReference type="RefSeq" id="WP_132253778.1">
    <property type="nucleotide sequence ID" value="NZ_SMAL01000012.1"/>
</dbReference>
<dbReference type="PANTHER" id="PTHR46438:SF2">
    <property type="entry name" value="ALPHA_BETA-HYDROLASES SUPERFAMILY PROTEIN"/>
    <property type="match status" value="1"/>
</dbReference>
<organism evidence="2 3">
    <name type="scientific">Natranaerovirga pectinivora</name>
    <dbReference type="NCBI Taxonomy" id="682400"/>
    <lineage>
        <taxon>Bacteria</taxon>
        <taxon>Bacillati</taxon>
        <taxon>Bacillota</taxon>
        <taxon>Clostridia</taxon>
        <taxon>Lachnospirales</taxon>
        <taxon>Natranaerovirgaceae</taxon>
        <taxon>Natranaerovirga</taxon>
    </lineage>
</organism>
<dbReference type="InterPro" id="IPR029058">
    <property type="entry name" value="AB_hydrolase_fold"/>
</dbReference>
<dbReference type="AlphaFoldDB" id="A0A4R3MEM6"/>
<comment type="caution">
    <text evidence="2">The sequence shown here is derived from an EMBL/GenBank/DDBJ whole genome shotgun (WGS) entry which is preliminary data.</text>
</comment>
<protein>
    <submittedName>
        <fullName evidence="2">Pimeloyl-ACP methyl ester carboxylesterase</fullName>
    </submittedName>
</protein>
<dbReference type="PANTHER" id="PTHR46438">
    <property type="entry name" value="ALPHA/BETA-HYDROLASES SUPERFAMILY PROTEIN"/>
    <property type="match status" value="1"/>
</dbReference>
<evidence type="ECO:0000313" key="2">
    <source>
        <dbReference type="EMBL" id="TCT12251.1"/>
    </source>
</evidence>
<evidence type="ECO:0000313" key="3">
    <source>
        <dbReference type="Proteomes" id="UP000294902"/>
    </source>
</evidence>
<name>A0A4R3MEM6_9FIRM</name>
<dbReference type="Gene3D" id="3.40.50.1820">
    <property type="entry name" value="alpha/beta hydrolase"/>
    <property type="match status" value="1"/>
</dbReference>
<dbReference type="Proteomes" id="UP000294902">
    <property type="component" value="Unassembled WGS sequence"/>
</dbReference>
<dbReference type="InterPro" id="IPR000073">
    <property type="entry name" value="AB_hydrolase_1"/>
</dbReference>
<evidence type="ECO:0000259" key="1">
    <source>
        <dbReference type="Pfam" id="PF12697"/>
    </source>
</evidence>
<feature type="domain" description="AB hydrolase-1" evidence="1">
    <location>
        <begin position="74"/>
        <end position="165"/>
    </location>
</feature>
<proteinExistence type="predicted"/>
<sequence length="310" mass="35820">MKRKNKFLLITLVSILTICIINKSISILSTMKNKLYSYNAQYFQWRFGKIYYTKQGKGSPILLVHNLNTLYSDTEWSQIIKKLQSKHTVYTIDLLGCGRSDKPKLTYTSYLYVQLITDFIKNIIKEPTNVVTTGHSSSFITMACYQNPELFNKLLYINPESIKTLNRCPRKRNQINKVLLESPIIGTLLYNIIHSKFAILKRFNKSFIKKTASKQKFLDILHESSHLNIDGSKYLFASIKNLYTNINMVNALKQINNSIYIISTDSKVDVVDEYISINSSIETSNISNSGIYPHMELPNQVQDVFDIYFN</sequence>
<dbReference type="Pfam" id="PF12697">
    <property type="entry name" value="Abhydrolase_6"/>
    <property type="match status" value="1"/>
</dbReference>
<accession>A0A4R3MEM6</accession>
<dbReference type="EMBL" id="SMAL01000012">
    <property type="protein sequence ID" value="TCT12251.1"/>
    <property type="molecule type" value="Genomic_DNA"/>
</dbReference>
<gene>
    <name evidence="2" type="ORF">EDC18_11222</name>
</gene>
<keyword evidence="3" id="KW-1185">Reference proteome</keyword>
<reference evidence="2 3" key="1">
    <citation type="submission" date="2019-03" db="EMBL/GenBank/DDBJ databases">
        <title>Genomic Encyclopedia of Type Strains, Phase IV (KMG-IV): sequencing the most valuable type-strain genomes for metagenomic binning, comparative biology and taxonomic classification.</title>
        <authorList>
            <person name="Goeker M."/>
        </authorList>
    </citation>
    <scope>NUCLEOTIDE SEQUENCE [LARGE SCALE GENOMIC DNA]</scope>
    <source>
        <strain evidence="2 3">DSM 24629</strain>
    </source>
</reference>
<dbReference type="OrthoDB" id="9808398at2"/>
<dbReference type="SUPFAM" id="SSF53474">
    <property type="entry name" value="alpha/beta-Hydrolases"/>
    <property type="match status" value="1"/>
</dbReference>